<keyword evidence="4 5" id="KW-0342">GTP-binding</keyword>
<comment type="catalytic activity">
    <reaction evidence="5">
        <text>(2S)-2-phospholactate + GTP + H(+) = (2S)-lactyl-2-diphospho-5'-guanosine + diphosphate</text>
        <dbReference type="Rhea" id="RHEA:63424"/>
        <dbReference type="ChEBI" id="CHEBI:15378"/>
        <dbReference type="ChEBI" id="CHEBI:33019"/>
        <dbReference type="ChEBI" id="CHEBI:37565"/>
        <dbReference type="ChEBI" id="CHEBI:59435"/>
        <dbReference type="ChEBI" id="CHEBI:59906"/>
        <dbReference type="EC" id="2.7.7.68"/>
    </reaction>
</comment>
<dbReference type="InterPro" id="IPR029044">
    <property type="entry name" value="Nucleotide-diphossugar_trans"/>
</dbReference>
<dbReference type="SUPFAM" id="SSF53448">
    <property type="entry name" value="Nucleotide-diphospho-sugar transferases"/>
    <property type="match status" value="1"/>
</dbReference>
<dbReference type="EC" id="2.7.7.68" evidence="5"/>
<accession>A0A150IIN3</accession>
<evidence type="ECO:0000313" key="10">
    <source>
        <dbReference type="Proteomes" id="UP000092401"/>
    </source>
</evidence>
<sequence length="217" mass="25080">MTLPVILPLKYVNFSKSRLNEILGNNKKNLVIALLEDMILLLQKFPEIEVYLLTKKENVDIIPKELGVRTIFEDERDLNRALEKGVSFLKGKEKKVLILPLDLPFINEKDIQNLIYLSKDQGGAISPSSRDGTSAIIVPLDRKFRLHFGERSFQKHLSEFEKNKIPVQIHYSESLYYDLDTPEDVMRVLTIKMDSKTYSLLKDIIPQDYNCDNLIAK</sequence>
<dbReference type="AlphaFoldDB" id="A0A150IPW6"/>
<dbReference type="HAMAP" id="MF_02114">
    <property type="entry name" value="CofC"/>
    <property type="match status" value="1"/>
</dbReference>
<dbReference type="EMBL" id="LNGE01000039">
    <property type="protein sequence ID" value="KYC44856.1"/>
    <property type="molecule type" value="Genomic_DNA"/>
</dbReference>
<keyword evidence="1 5" id="KW-0808">Transferase</keyword>
<dbReference type="GO" id="GO:0005525">
    <property type="term" value="F:GTP binding"/>
    <property type="evidence" value="ECO:0007669"/>
    <property type="project" value="UniProtKB-KW"/>
</dbReference>
<evidence type="ECO:0000256" key="1">
    <source>
        <dbReference type="ARBA" id="ARBA00022679"/>
    </source>
</evidence>
<dbReference type="Gene3D" id="3.90.550.10">
    <property type="entry name" value="Spore Coat Polysaccharide Biosynthesis Protein SpsA, Chain A"/>
    <property type="match status" value="1"/>
</dbReference>
<gene>
    <name evidence="5 7" type="primary">cofC</name>
    <name evidence="6" type="ORF">APG10_01357</name>
    <name evidence="7" type="ORF">APG11_01499</name>
    <name evidence="8" type="ORF">APG12_01529</name>
</gene>
<dbReference type="Proteomes" id="UP000091929">
    <property type="component" value="Unassembled WGS sequence"/>
</dbReference>
<evidence type="ECO:0000313" key="9">
    <source>
        <dbReference type="Proteomes" id="UP000091929"/>
    </source>
</evidence>
<dbReference type="EMBL" id="LNJC01000037">
    <property type="protein sequence ID" value="KYC49383.1"/>
    <property type="molecule type" value="Genomic_DNA"/>
</dbReference>
<dbReference type="PANTHER" id="PTHR40392:SF1">
    <property type="entry name" value="2-PHOSPHO-L-LACTATE GUANYLYLTRANSFERASE"/>
    <property type="match status" value="1"/>
</dbReference>
<comment type="caution">
    <text evidence="7">The sequence shown here is derived from an EMBL/GenBank/DDBJ whole genome shotgun (WGS) entry which is preliminary data.</text>
</comment>
<dbReference type="GO" id="GO:0052645">
    <property type="term" value="P:F420-0 metabolic process"/>
    <property type="evidence" value="ECO:0007669"/>
    <property type="project" value="UniProtKB-UniRule"/>
</dbReference>
<keyword evidence="2 5" id="KW-0548">Nucleotidyltransferase</keyword>
<keyword evidence="3 5" id="KW-0547">Nucleotide-binding</keyword>
<dbReference type="Proteomes" id="UP000092403">
    <property type="component" value="Unassembled WGS sequence"/>
</dbReference>
<evidence type="ECO:0000313" key="7">
    <source>
        <dbReference type="EMBL" id="KYC47000.1"/>
    </source>
</evidence>
<dbReference type="Proteomes" id="UP000092401">
    <property type="component" value="Unassembled WGS sequence"/>
</dbReference>
<dbReference type="InterPro" id="IPR002835">
    <property type="entry name" value="CofC"/>
</dbReference>
<evidence type="ECO:0000256" key="3">
    <source>
        <dbReference type="ARBA" id="ARBA00022741"/>
    </source>
</evidence>
<evidence type="ECO:0000256" key="2">
    <source>
        <dbReference type="ARBA" id="ARBA00022695"/>
    </source>
</evidence>
<dbReference type="EMBL" id="LNGF01000036">
    <property type="protein sequence ID" value="KYC47000.1"/>
    <property type="molecule type" value="Genomic_DNA"/>
</dbReference>
<protein>
    <recommendedName>
        <fullName evidence="5">2-phospho-L-lactate guanylyltransferase</fullName>
        <shortName evidence="5">LP guanylyltransferase</shortName>
        <ecNumber evidence="5">2.7.7.68</ecNumber>
    </recommendedName>
</protein>
<evidence type="ECO:0000256" key="4">
    <source>
        <dbReference type="ARBA" id="ARBA00023134"/>
    </source>
</evidence>
<dbReference type="Pfam" id="PF01983">
    <property type="entry name" value="CofC"/>
    <property type="match status" value="1"/>
</dbReference>
<accession>A0A150IWL9</accession>
<name>A0A150IPW6_9EURY</name>
<comment type="subunit">
    <text evidence="5">Homodimer.</text>
</comment>
<comment type="pathway">
    <text evidence="5">Cofactor biosynthesis; coenzyme F420 biosynthesis.</text>
</comment>
<dbReference type="GO" id="GO:0043814">
    <property type="term" value="F:phospholactate guanylyltransferase activity"/>
    <property type="evidence" value="ECO:0007669"/>
    <property type="project" value="UniProtKB-EC"/>
</dbReference>
<comment type="similarity">
    <text evidence="5">Belongs to the CofC family.</text>
</comment>
<dbReference type="NCBIfam" id="TIGR03552">
    <property type="entry name" value="F420_cofC"/>
    <property type="match status" value="1"/>
</dbReference>
<evidence type="ECO:0000313" key="8">
    <source>
        <dbReference type="EMBL" id="KYC49383.1"/>
    </source>
</evidence>
<reference evidence="9 10" key="1">
    <citation type="journal article" date="2016" name="ISME J.">
        <title>Chasing the elusive Euryarchaeota class WSA2: genomes reveal a uniquely fastidious methyl-reducing methanogen.</title>
        <authorList>
            <person name="Nobu M.K."/>
            <person name="Narihiro T."/>
            <person name="Kuroda K."/>
            <person name="Mei R."/>
            <person name="Liu W.T."/>
        </authorList>
    </citation>
    <scope>NUCLEOTIDE SEQUENCE [LARGE SCALE GENOMIC DNA]</scope>
    <source>
        <strain evidence="6">B03fssc0709_Meth_Bin005</strain>
        <strain evidence="7">B15fssc0709_Meth_Bin003</strain>
        <strain evidence="8">BMIXfssc0709_Meth_Bin006</strain>
    </source>
</reference>
<accession>A0A150IPW6</accession>
<dbReference type="UniPathway" id="UPA00071"/>
<dbReference type="PANTHER" id="PTHR40392">
    <property type="entry name" value="2-PHOSPHO-L-LACTATE GUANYLYLTRANSFERASE"/>
    <property type="match status" value="1"/>
</dbReference>
<evidence type="ECO:0000313" key="6">
    <source>
        <dbReference type="EMBL" id="KYC44856.1"/>
    </source>
</evidence>
<proteinExistence type="inferred from homology"/>
<comment type="function">
    <text evidence="5">Guanylyltransferase that catalyzes the activation of (2S)-2-phospholactate (2-PL) as (2S)-lactyl-2-diphospho-5'-guanosine, via the condensation of 2-PL with GTP. It is involved in the biosynthesis of coenzyme F420, a hydride carrier cofactor.</text>
</comment>
<organism evidence="7 9">
    <name type="scientific">Candidatus Methanofastidiosum methylothiophilum</name>
    <dbReference type="NCBI Taxonomy" id="1705564"/>
    <lineage>
        <taxon>Archaea</taxon>
        <taxon>Methanobacteriati</taxon>
        <taxon>Methanobacteriota</taxon>
        <taxon>Stenosarchaea group</taxon>
        <taxon>Candidatus Methanofastidiosia</taxon>
        <taxon>Candidatus Methanofastidiosales</taxon>
        <taxon>Candidatus Methanofastidiosaceae</taxon>
        <taxon>Candidatus Methanofastidiosum</taxon>
    </lineage>
</organism>
<evidence type="ECO:0000256" key="5">
    <source>
        <dbReference type="HAMAP-Rule" id="MF_02114"/>
    </source>
</evidence>